<dbReference type="EMBL" id="CP003235">
    <property type="protein sequence ID" value="AFC33870.1"/>
    <property type="molecule type" value="Genomic_DNA"/>
</dbReference>
<name>H6NE94_9BACL</name>
<proteinExistence type="predicted"/>
<dbReference type="KEGG" id="pmq:PM3016_7294"/>
<dbReference type="Proteomes" id="UP000007523">
    <property type="component" value="Chromosome"/>
</dbReference>
<reference evidence="1 2" key="1">
    <citation type="journal article" date="2012" name="J. Bacteriol.">
        <title>Complete Genome Sequence of Paenibacillus mucilaginosus 3016, a Bacterium Functional as Microbial Fertilizer.</title>
        <authorList>
            <person name="Ma M."/>
            <person name="Wang Z."/>
            <person name="Li L."/>
            <person name="Jiang X."/>
            <person name="Guan D."/>
            <person name="Cao F."/>
            <person name="Chen H."/>
            <person name="Wang X."/>
            <person name="Shen D."/>
            <person name="Du B."/>
            <person name="Li J."/>
        </authorList>
    </citation>
    <scope>NUCLEOTIDE SEQUENCE [LARGE SCALE GENOMIC DNA]</scope>
    <source>
        <strain evidence="1 2">3016</strain>
    </source>
</reference>
<organism evidence="1 2">
    <name type="scientific">Paenibacillus mucilaginosus 3016</name>
    <dbReference type="NCBI Taxonomy" id="1116391"/>
    <lineage>
        <taxon>Bacteria</taxon>
        <taxon>Bacillati</taxon>
        <taxon>Bacillota</taxon>
        <taxon>Bacilli</taxon>
        <taxon>Bacillales</taxon>
        <taxon>Paenibacillaceae</taxon>
        <taxon>Paenibacillus</taxon>
    </lineage>
</organism>
<evidence type="ECO:0000313" key="2">
    <source>
        <dbReference type="Proteomes" id="UP000007523"/>
    </source>
</evidence>
<gene>
    <name evidence="1" type="ORF">PM3016_7294</name>
</gene>
<evidence type="ECO:0000313" key="1">
    <source>
        <dbReference type="EMBL" id="AFC33870.1"/>
    </source>
</evidence>
<protein>
    <submittedName>
        <fullName evidence="1">Shikimate and dehydroshikimate transport protein</fullName>
    </submittedName>
</protein>
<dbReference type="AlphaFoldDB" id="H6NE94"/>
<accession>H6NE94</accession>
<keyword evidence="2" id="KW-1185">Reference proteome</keyword>
<sequence>MGVTIGMLVGTLSIYQLGAAIAGGTAPLNATALLNAYNKFVGAGSHLYHRHRRDLACCGRCGA</sequence>
<dbReference type="HOGENOM" id="CLU_2881618_0_0_9"/>